<organism evidence="4 5">
    <name type="scientific">Imshaugia aleurites</name>
    <dbReference type="NCBI Taxonomy" id="172621"/>
    <lineage>
        <taxon>Eukaryota</taxon>
        <taxon>Fungi</taxon>
        <taxon>Dikarya</taxon>
        <taxon>Ascomycota</taxon>
        <taxon>Pezizomycotina</taxon>
        <taxon>Lecanoromycetes</taxon>
        <taxon>OSLEUM clade</taxon>
        <taxon>Lecanoromycetidae</taxon>
        <taxon>Lecanorales</taxon>
        <taxon>Lecanorineae</taxon>
        <taxon>Parmeliaceae</taxon>
        <taxon>Imshaugia</taxon>
    </lineage>
</organism>
<dbReference type="Gene3D" id="3.40.1090.10">
    <property type="entry name" value="Cytosolic phospholipase A2 catalytic domain"/>
    <property type="match status" value="1"/>
</dbReference>
<evidence type="ECO:0000256" key="3">
    <source>
        <dbReference type="SAM" id="MobiDB-lite"/>
    </source>
</evidence>
<evidence type="ECO:0008006" key="6">
    <source>
        <dbReference type="Google" id="ProtNLM"/>
    </source>
</evidence>
<dbReference type="PANTHER" id="PTHR24185:SF1">
    <property type="entry name" value="CALCIUM-INDEPENDENT PHOSPHOLIPASE A2-GAMMA"/>
    <property type="match status" value="1"/>
</dbReference>
<dbReference type="InterPro" id="IPR016035">
    <property type="entry name" value="Acyl_Trfase/lysoPLipase"/>
</dbReference>
<gene>
    <name evidence="4" type="ORF">IMSHALPRED_004241</name>
</gene>
<dbReference type="EMBL" id="CAJPDT010000020">
    <property type="protein sequence ID" value="CAF9918219.1"/>
    <property type="molecule type" value="Genomic_DNA"/>
</dbReference>
<accession>A0A8H3ILP0</accession>
<evidence type="ECO:0000313" key="4">
    <source>
        <dbReference type="EMBL" id="CAF9918219.1"/>
    </source>
</evidence>
<keyword evidence="5" id="KW-1185">Reference proteome</keyword>
<dbReference type="GO" id="GO:0019369">
    <property type="term" value="P:arachidonate metabolic process"/>
    <property type="evidence" value="ECO:0007669"/>
    <property type="project" value="TreeGrafter"/>
</dbReference>
<keyword evidence="2" id="KW-0443">Lipid metabolism</keyword>
<evidence type="ECO:0000313" key="5">
    <source>
        <dbReference type="Proteomes" id="UP000664534"/>
    </source>
</evidence>
<keyword evidence="2" id="KW-0442">Lipid degradation</keyword>
<comment type="caution">
    <text evidence="4">The sequence shown here is derived from an EMBL/GenBank/DDBJ whole genome shotgun (WGS) entry which is preliminary data.</text>
</comment>
<dbReference type="GO" id="GO:0047499">
    <property type="term" value="F:calcium-independent phospholipase A2 activity"/>
    <property type="evidence" value="ECO:0007669"/>
    <property type="project" value="TreeGrafter"/>
</dbReference>
<dbReference type="Proteomes" id="UP000664534">
    <property type="component" value="Unassembled WGS sequence"/>
</dbReference>
<dbReference type="OrthoDB" id="194358at2759"/>
<dbReference type="PANTHER" id="PTHR24185">
    <property type="entry name" value="CALCIUM-INDEPENDENT PHOSPHOLIPASE A2-GAMMA"/>
    <property type="match status" value="1"/>
</dbReference>
<sequence>MKRKAPGSIPHERTDYRTAEKIKAILEAKKTSAEQDILHNNDEDTTWFGVIREDAELPAFQDYGRYAAIMPDSLDPLLRHGSDGTFGARDHRYPSLVSFVGETGAGKSTVIKLGLDVPTSGDVHLYSDPETFKSDSPILYADCEGLKGGEREPLGARRKRKDKPSKIGRVDSFEKKVQKIQHTSEREITWADTNAKRSREFAVTHLYPRLLYTFSDVVVFVIKNPRVIESVFEKLVNWAAAALEKSSNQPVLPHAIIVLNASENDIDPELWDVHTFPSRLFEKRGLIPLGLVAKNWSVEECTRHFEDLCKQALARRTGGSIPGFGWFVENHHHSRYKTRPLEEALIEAYSGNEDLFGGFRPHGSYGIDVEVAVTSTSASGSPVVLANYNRLCGEKLPYHFQQPERLASELRIWEAARATSAAPRMFKPFCHGSSKQVYIDGAIYHNNPIQIADKERKLIWPDLENESPDIILSVGTSYNAAARSSAEKALSPLSLRLGVFSHGKSLMKIAVDHIASALDSEIIWRSYMNVLHPPPHQKARYIRMNPQLKENPPSLDDVEHLPHIQKVVREMLSRDVSIQNVALRLITSSFYFEKSHTAELKSDASVDIKGHIHCRLLDDSKDISELGKLMRNKLQSGYELYFVIHEEHRGQHAKQVPVSTEVIERMIRKRQFKMDNVSVQLSTKLAYTKILLHIGPGDVYPISRFPRSLLQDEDLKERNRKNAARNSNQWAGRPPSQRIHRKNWTPPDLREGRSDSDKILCYSSQDYLIGESSQDMLQRIAHRLNNGLSPPQTLPEQDTTELGSEMAELSRQRSAVAELQNDSFAVELDAGPATYLTLQVNRSHGETVSSRHRENRTTGHLSGPFHEPQDLPEDTEHAPPSAAHQVSTGNRKWEGVSVELDPSPFWSSRRTTALGLALQVKYSAVFFIHV</sequence>
<keyword evidence="1" id="KW-0378">Hydrolase</keyword>
<dbReference type="SUPFAM" id="SSF52151">
    <property type="entry name" value="FabD/lysophospholipase-like"/>
    <property type="match status" value="1"/>
</dbReference>
<feature type="region of interest" description="Disordered" evidence="3">
    <location>
        <begin position="842"/>
        <end position="894"/>
    </location>
</feature>
<feature type="region of interest" description="Disordered" evidence="3">
    <location>
        <begin position="718"/>
        <end position="755"/>
    </location>
</feature>
<dbReference type="GO" id="GO:0016020">
    <property type="term" value="C:membrane"/>
    <property type="evidence" value="ECO:0007669"/>
    <property type="project" value="TreeGrafter"/>
</dbReference>
<evidence type="ECO:0000256" key="1">
    <source>
        <dbReference type="ARBA" id="ARBA00022801"/>
    </source>
</evidence>
<reference evidence="4" key="1">
    <citation type="submission" date="2021-03" db="EMBL/GenBank/DDBJ databases">
        <authorList>
            <person name="Tagirdzhanova G."/>
        </authorList>
    </citation>
    <scope>NUCLEOTIDE SEQUENCE</scope>
</reference>
<protein>
    <recommendedName>
        <fullName evidence="6">PNPLA domain-containing protein</fullName>
    </recommendedName>
</protein>
<dbReference type="GO" id="GO:0016042">
    <property type="term" value="P:lipid catabolic process"/>
    <property type="evidence" value="ECO:0007669"/>
    <property type="project" value="UniProtKB-KW"/>
</dbReference>
<proteinExistence type="predicted"/>
<name>A0A8H3ILP0_9LECA</name>
<evidence type="ECO:0000256" key="2">
    <source>
        <dbReference type="ARBA" id="ARBA00022963"/>
    </source>
</evidence>
<dbReference type="AlphaFoldDB" id="A0A8H3ILP0"/>
<feature type="compositionally biased region" description="Basic and acidic residues" evidence="3">
    <location>
        <begin position="843"/>
        <end position="857"/>
    </location>
</feature>